<organism evidence="3 4">
    <name type="scientific">Lactobacillus johnsonii</name>
    <dbReference type="NCBI Taxonomy" id="33959"/>
    <lineage>
        <taxon>Bacteria</taxon>
        <taxon>Bacillati</taxon>
        <taxon>Bacillota</taxon>
        <taxon>Bacilli</taxon>
        <taxon>Lactobacillales</taxon>
        <taxon>Lactobacillaceae</taxon>
        <taxon>Lactobacillus</taxon>
    </lineage>
</organism>
<dbReference type="Gene3D" id="1.10.260.40">
    <property type="entry name" value="lambda repressor-like DNA-binding domains"/>
    <property type="match status" value="1"/>
</dbReference>
<dbReference type="InterPro" id="IPR001387">
    <property type="entry name" value="Cro/C1-type_HTH"/>
</dbReference>
<dbReference type="PROSITE" id="PS50943">
    <property type="entry name" value="HTH_CROC1"/>
    <property type="match status" value="1"/>
</dbReference>
<proteinExistence type="predicted"/>
<accession>A0A9X7TJT7</accession>
<protein>
    <submittedName>
        <fullName evidence="3">Helix-turn-helix transcriptional regulator</fullName>
    </submittedName>
</protein>
<dbReference type="PANTHER" id="PTHR46797:SF1">
    <property type="entry name" value="METHYLPHOSPHONATE SYNTHASE"/>
    <property type="match status" value="1"/>
</dbReference>
<dbReference type="InterPro" id="IPR010982">
    <property type="entry name" value="Lambda_DNA-bd_dom_sf"/>
</dbReference>
<gene>
    <name evidence="3" type="ORF">FEE39_10550</name>
</gene>
<reference evidence="3 4" key="1">
    <citation type="submission" date="2019-06" db="EMBL/GenBank/DDBJ databases">
        <title>Whole genome sequencing of Lactobacillus johnsonii strain G2A.</title>
        <authorList>
            <person name="Conlan S."/>
            <person name="Thomas P.J."/>
            <person name="Mullikin J."/>
            <person name="Singer J."/>
            <person name="Weaver C."/>
            <person name="Segre J.A."/>
        </authorList>
    </citation>
    <scope>NUCLEOTIDE SEQUENCE [LARGE SCALE GENOMIC DNA]</scope>
    <source>
        <strain evidence="3 4">G2A</strain>
        <plasmid evidence="3 4">unnamed2</plasmid>
    </source>
</reference>
<dbReference type="GO" id="GO:0005829">
    <property type="term" value="C:cytosol"/>
    <property type="evidence" value="ECO:0007669"/>
    <property type="project" value="TreeGrafter"/>
</dbReference>
<dbReference type="EMBL" id="CP040856">
    <property type="protein sequence ID" value="QIA88673.1"/>
    <property type="molecule type" value="Genomic_DNA"/>
</dbReference>
<dbReference type="GO" id="GO:0003677">
    <property type="term" value="F:DNA binding"/>
    <property type="evidence" value="ECO:0007669"/>
    <property type="project" value="UniProtKB-KW"/>
</dbReference>
<sequence length="65" mass="7704">MNRLRELRKKQNLSLMKMAKQIGISSTRLWQYETGKRIPNKNTLQTLANFFDVSTNDLKLDFDQD</sequence>
<dbReference type="GO" id="GO:0003700">
    <property type="term" value="F:DNA-binding transcription factor activity"/>
    <property type="evidence" value="ECO:0007669"/>
    <property type="project" value="TreeGrafter"/>
</dbReference>
<geneLocation type="plasmid" evidence="3 4">
    <name>unnamed2</name>
</geneLocation>
<dbReference type="CDD" id="cd00093">
    <property type="entry name" value="HTH_XRE"/>
    <property type="match status" value="1"/>
</dbReference>
<dbReference type="InterPro" id="IPR050807">
    <property type="entry name" value="TransReg_Diox_bact_type"/>
</dbReference>
<evidence type="ECO:0000256" key="1">
    <source>
        <dbReference type="ARBA" id="ARBA00023125"/>
    </source>
</evidence>
<dbReference type="Proteomes" id="UP000464749">
    <property type="component" value="Plasmid unnamed2"/>
</dbReference>
<dbReference type="PANTHER" id="PTHR46797">
    <property type="entry name" value="HTH-TYPE TRANSCRIPTIONAL REGULATOR"/>
    <property type="match status" value="1"/>
</dbReference>
<dbReference type="SUPFAM" id="SSF47413">
    <property type="entry name" value="lambda repressor-like DNA-binding domains"/>
    <property type="match status" value="1"/>
</dbReference>
<evidence type="ECO:0000259" key="2">
    <source>
        <dbReference type="PROSITE" id="PS50943"/>
    </source>
</evidence>
<evidence type="ECO:0000313" key="3">
    <source>
        <dbReference type="EMBL" id="QIA88673.1"/>
    </source>
</evidence>
<dbReference type="SMART" id="SM00530">
    <property type="entry name" value="HTH_XRE"/>
    <property type="match status" value="1"/>
</dbReference>
<evidence type="ECO:0000313" key="4">
    <source>
        <dbReference type="Proteomes" id="UP000464749"/>
    </source>
</evidence>
<name>A0A9X7TJT7_LACJH</name>
<dbReference type="RefSeq" id="WP_163589031.1">
    <property type="nucleotide sequence ID" value="NZ_CP040856.1"/>
</dbReference>
<feature type="domain" description="HTH cro/C1-type" evidence="2">
    <location>
        <begin position="4"/>
        <end position="58"/>
    </location>
</feature>
<dbReference type="Pfam" id="PF12844">
    <property type="entry name" value="HTH_19"/>
    <property type="match status" value="1"/>
</dbReference>
<keyword evidence="1" id="KW-0238">DNA-binding</keyword>
<keyword evidence="3" id="KW-0614">Plasmid</keyword>
<dbReference type="AlphaFoldDB" id="A0A9X7TJT7"/>